<accession>A0A072TCZ9</accession>
<protein>
    <submittedName>
        <fullName evidence="2 3">Uncharacterized protein</fullName>
    </submittedName>
</protein>
<dbReference type="EMBL" id="KL403884">
    <property type="protein sequence ID" value="KEH15399.1"/>
    <property type="molecule type" value="Genomic_DNA"/>
</dbReference>
<evidence type="ECO:0000256" key="1">
    <source>
        <dbReference type="SAM" id="MobiDB-lite"/>
    </source>
</evidence>
<sequence>MAELGGVLIFPVQSHFLFPFLFHLRTSEKRDPFLLPTKANRSTTTPPPVSRDHSPPSPSITAAAITLLLLQFRELSPSLSTNPNCCNL</sequence>
<evidence type="ECO:0000313" key="2">
    <source>
        <dbReference type="EMBL" id="KEH15399.1"/>
    </source>
</evidence>
<feature type="region of interest" description="Disordered" evidence="1">
    <location>
        <begin position="33"/>
        <end position="57"/>
    </location>
</feature>
<name>A0A072TCZ9_MEDTR</name>
<evidence type="ECO:0000313" key="3">
    <source>
        <dbReference type="EnsemblPlants" id="KEH15399"/>
    </source>
</evidence>
<dbReference type="AlphaFoldDB" id="A0A072TCZ9"/>
<organism evidence="2 4">
    <name type="scientific">Medicago truncatula</name>
    <name type="common">Barrel medic</name>
    <name type="synonym">Medicago tribuloides</name>
    <dbReference type="NCBI Taxonomy" id="3880"/>
    <lineage>
        <taxon>Eukaryota</taxon>
        <taxon>Viridiplantae</taxon>
        <taxon>Streptophyta</taxon>
        <taxon>Embryophyta</taxon>
        <taxon>Tracheophyta</taxon>
        <taxon>Spermatophyta</taxon>
        <taxon>Magnoliopsida</taxon>
        <taxon>eudicotyledons</taxon>
        <taxon>Gunneridae</taxon>
        <taxon>Pentapetalae</taxon>
        <taxon>rosids</taxon>
        <taxon>fabids</taxon>
        <taxon>Fabales</taxon>
        <taxon>Fabaceae</taxon>
        <taxon>Papilionoideae</taxon>
        <taxon>50 kb inversion clade</taxon>
        <taxon>NPAAA clade</taxon>
        <taxon>Hologalegina</taxon>
        <taxon>IRL clade</taxon>
        <taxon>Trifolieae</taxon>
        <taxon>Medicago</taxon>
    </lineage>
</organism>
<proteinExistence type="predicted"/>
<evidence type="ECO:0000313" key="4">
    <source>
        <dbReference type="Proteomes" id="UP000002051"/>
    </source>
</evidence>
<gene>
    <name evidence="2" type="ORF">MTR_1160s0010</name>
</gene>
<dbReference type="HOGENOM" id="CLU_2472538_0_0_1"/>
<reference evidence="2 4" key="1">
    <citation type="journal article" date="2011" name="Nature">
        <title>The Medicago genome provides insight into the evolution of rhizobial symbioses.</title>
        <authorList>
            <person name="Young N.D."/>
            <person name="Debelle F."/>
            <person name="Oldroyd G.E."/>
            <person name="Geurts R."/>
            <person name="Cannon S.B."/>
            <person name="Udvardi M.K."/>
            <person name="Benedito V.A."/>
            <person name="Mayer K.F."/>
            <person name="Gouzy J."/>
            <person name="Schoof H."/>
            <person name="Van de Peer Y."/>
            <person name="Proost S."/>
            <person name="Cook D.R."/>
            <person name="Meyers B.C."/>
            <person name="Spannagl M."/>
            <person name="Cheung F."/>
            <person name="De Mita S."/>
            <person name="Krishnakumar V."/>
            <person name="Gundlach H."/>
            <person name="Zhou S."/>
            <person name="Mudge J."/>
            <person name="Bharti A.K."/>
            <person name="Murray J.D."/>
            <person name="Naoumkina M.A."/>
            <person name="Rosen B."/>
            <person name="Silverstein K.A."/>
            <person name="Tang H."/>
            <person name="Rombauts S."/>
            <person name="Zhao P.X."/>
            <person name="Zhou P."/>
            <person name="Barbe V."/>
            <person name="Bardou P."/>
            <person name="Bechner M."/>
            <person name="Bellec A."/>
            <person name="Berger A."/>
            <person name="Berges H."/>
            <person name="Bidwell S."/>
            <person name="Bisseling T."/>
            <person name="Choisne N."/>
            <person name="Couloux A."/>
            <person name="Denny R."/>
            <person name="Deshpande S."/>
            <person name="Dai X."/>
            <person name="Doyle J.J."/>
            <person name="Dudez A.M."/>
            <person name="Farmer A.D."/>
            <person name="Fouteau S."/>
            <person name="Franken C."/>
            <person name="Gibelin C."/>
            <person name="Gish J."/>
            <person name="Goldstein S."/>
            <person name="Gonzalez A.J."/>
            <person name="Green P.J."/>
            <person name="Hallab A."/>
            <person name="Hartog M."/>
            <person name="Hua A."/>
            <person name="Humphray S.J."/>
            <person name="Jeong D.H."/>
            <person name="Jing Y."/>
            <person name="Jocker A."/>
            <person name="Kenton S.M."/>
            <person name="Kim D.J."/>
            <person name="Klee K."/>
            <person name="Lai H."/>
            <person name="Lang C."/>
            <person name="Lin S."/>
            <person name="Macmil S.L."/>
            <person name="Magdelenat G."/>
            <person name="Matthews L."/>
            <person name="McCorrison J."/>
            <person name="Monaghan E.L."/>
            <person name="Mun J.H."/>
            <person name="Najar F.Z."/>
            <person name="Nicholson C."/>
            <person name="Noirot C."/>
            <person name="O'Bleness M."/>
            <person name="Paule C.R."/>
            <person name="Poulain J."/>
            <person name="Prion F."/>
            <person name="Qin B."/>
            <person name="Qu C."/>
            <person name="Retzel E.F."/>
            <person name="Riddle C."/>
            <person name="Sallet E."/>
            <person name="Samain S."/>
            <person name="Samson N."/>
            <person name="Sanders I."/>
            <person name="Saurat O."/>
            <person name="Scarpelli C."/>
            <person name="Schiex T."/>
            <person name="Segurens B."/>
            <person name="Severin A.J."/>
            <person name="Sherrier D.J."/>
            <person name="Shi R."/>
            <person name="Sims S."/>
            <person name="Singer S.R."/>
            <person name="Sinharoy S."/>
            <person name="Sterck L."/>
            <person name="Viollet A."/>
            <person name="Wang B.B."/>
            <person name="Wang K."/>
            <person name="Wang M."/>
            <person name="Wang X."/>
            <person name="Warfsmann J."/>
            <person name="Weissenbach J."/>
            <person name="White D.D."/>
            <person name="White J.D."/>
            <person name="Wiley G.B."/>
            <person name="Wincker P."/>
            <person name="Xing Y."/>
            <person name="Yang L."/>
            <person name="Yao Z."/>
            <person name="Ying F."/>
            <person name="Zhai J."/>
            <person name="Zhou L."/>
            <person name="Zuber A."/>
            <person name="Denarie J."/>
            <person name="Dixon R.A."/>
            <person name="May G.D."/>
            <person name="Schwartz D.C."/>
            <person name="Rogers J."/>
            <person name="Quetier F."/>
            <person name="Town C.D."/>
            <person name="Roe B.A."/>
        </authorList>
    </citation>
    <scope>NUCLEOTIDE SEQUENCE [LARGE SCALE GENOMIC DNA]</scope>
    <source>
        <strain evidence="2">A17</strain>
        <strain evidence="3 4">cv. Jemalong A17</strain>
    </source>
</reference>
<reference evidence="3" key="3">
    <citation type="submission" date="2015-06" db="UniProtKB">
        <authorList>
            <consortium name="EnsemblPlants"/>
        </authorList>
    </citation>
    <scope>IDENTIFICATION</scope>
    <source>
        <strain evidence="3">cv. Jemalong A17</strain>
    </source>
</reference>
<keyword evidence="4" id="KW-1185">Reference proteome</keyword>
<dbReference type="EnsemblPlants" id="KEH15399">
    <property type="protein sequence ID" value="KEH15399"/>
    <property type="gene ID" value="MTR_1160s0010"/>
</dbReference>
<dbReference type="Proteomes" id="UP000002051">
    <property type="component" value="Unassembled WGS sequence"/>
</dbReference>
<reference evidence="2 4" key="2">
    <citation type="journal article" date="2014" name="BMC Genomics">
        <title>An improved genome release (version Mt4.0) for the model legume Medicago truncatula.</title>
        <authorList>
            <person name="Tang H."/>
            <person name="Krishnakumar V."/>
            <person name="Bidwell S."/>
            <person name="Rosen B."/>
            <person name="Chan A."/>
            <person name="Zhou S."/>
            <person name="Gentzbittel L."/>
            <person name="Childs K.L."/>
            <person name="Yandell M."/>
            <person name="Gundlach H."/>
            <person name="Mayer K.F."/>
            <person name="Schwartz D.C."/>
            <person name="Town C.D."/>
        </authorList>
    </citation>
    <scope>GENOME REANNOTATION</scope>
    <source>
        <strain evidence="2">A17</strain>
        <strain evidence="3 4">cv. Jemalong A17</strain>
    </source>
</reference>